<dbReference type="InterPro" id="IPR036866">
    <property type="entry name" value="RibonucZ/Hydroxyglut_hydro"/>
</dbReference>
<accession>A0A974WK34</accession>
<evidence type="ECO:0000313" key="2">
    <source>
        <dbReference type="EMBL" id="QSE98662.1"/>
    </source>
</evidence>
<evidence type="ECO:0000313" key="3">
    <source>
        <dbReference type="Proteomes" id="UP000662783"/>
    </source>
</evidence>
<name>A0A974WK34_9BACT</name>
<dbReference type="SUPFAM" id="SSF56281">
    <property type="entry name" value="Metallo-hydrolase/oxidoreductase"/>
    <property type="match status" value="1"/>
</dbReference>
<dbReference type="Proteomes" id="UP000662783">
    <property type="component" value="Chromosome"/>
</dbReference>
<dbReference type="EMBL" id="CP070608">
    <property type="protein sequence ID" value="QSE98662.1"/>
    <property type="molecule type" value="Genomic_DNA"/>
</dbReference>
<organism evidence="2 3">
    <name type="scientific">Fulvivirga lutea</name>
    <dbReference type="NCBI Taxonomy" id="2810512"/>
    <lineage>
        <taxon>Bacteria</taxon>
        <taxon>Pseudomonadati</taxon>
        <taxon>Bacteroidota</taxon>
        <taxon>Cytophagia</taxon>
        <taxon>Cytophagales</taxon>
        <taxon>Fulvivirgaceae</taxon>
        <taxon>Fulvivirga</taxon>
    </lineage>
</organism>
<dbReference type="SMART" id="SM00849">
    <property type="entry name" value="Lactamase_B"/>
    <property type="match status" value="1"/>
</dbReference>
<dbReference type="NCBIfam" id="NF041269">
    <property type="entry name" value="bla_B1_long"/>
    <property type="match status" value="1"/>
</dbReference>
<gene>
    <name evidence="2" type="ORF">JR347_06170</name>
</gene>
<dbReference type="Gene3D" id="3.60.15.10">
    <property type="entry name" value="Ribonuclease Z/Hydroxyacylglutathione hydrolase-like"/>
    <property type="match status" value="1"/>
</dbReference>
<protein>
    <recommendedName>
        <fullName evidence="1">Metallo-beta-lactamase domain-containing protein</fullName>
    </recommendedName>
</protein>
<evidence type="ECO:0000259" key="1">
    <source>
        <dbReference type="SMART" id="SM00849"/>
    </source>
</evidence>
<sequence>MRPYLLIFFFLVSILSHGQEIAISDCLKIIRLSDSIYMHSCKNNNGLIYFKDGEAIIVSTPDSDHETQKLIDWVQSKYKIVAYVIDRWHPDAMGGLRQVQSNNIKSYSYEGTRFLAKEKNLPIPEFGFDNKLEIQIGNAKVVCHFLGEAHTSDGIVVWFPEERILFGGNEIRNLEGWVGNIADANLSEWSETVRKIKAEYGDAEIIVPGHGSPGGQKLIDYTIELYDFNKNQKSRFAYQVKDLIVLDIIDGFKFIATESKKVQKEVHYKNGLVFFYGKGQSIEIIADLYSYDLKKRTLYVPSGFLKIDSHNRSECFHFNELHMGLRDDEVEYTIVIKEVTEL</sequence>
<keyword evidence="3" id="KW-1185">Reference proteome</keyword>
<dbReference type="KEGG" id="fuv:JR347_06170"/>
<proteinExistence type="predicted"/>
<dbReference type="AlphaFoldDB" id="A0A974WK34"/>
<dbReference type="InterPro" id="IPR001279">
    <property type="entry name" value="Metallo-B-lactamas"/>
</dbReference>
<reference evidence="2" key="1">
    <citation type="submission" date="2021-02" db="EMBL/GenBank/DDBJ databases">
        <title>Fulvivirga sp. S481 isolated from sea water.</title>
        <authorList>
            <person name="Bae S.S."/>
            <person name="Baek K."/>
        </authorList>
    </citation>
    <scope>NUCLEOTIDE SEQUENCE</scope>
    <source>
        <strain evidence="2">S481</strain>
    </source>
</reference>
<dbReference type="RefSeq" id="WP_205723176.1">
    <property type="nucleotide sequence ID" value="NZ_CP070608.1"/>
</dbReference>
<feature type="domain" description="Metallo-beta-lactamase" evidence="1">
    <location>
        <begin position="43"/>
        <end position="210"/>
    </location>
</feature>